<evidence type="ECO:0000313" key="2">
    <source>
        <dbReference type="Proteomes" id="UP001500740"/>
    </source>
</evidence>
<reference evidence="1 2" key="1">
    <citation type="journal article" date="2019" name="Int. J. Syst. Evol. Microbiol.">
        <title>The Global Catalogue of Microorganisms (GCM) 10K type strain sequencing project: providing services to taxonomists for standard genome sequencing and annotation.</title>
        <authorList>
            <consortium name="The Broad Institute Genomics Platform"/>
            <consortium name="The Broad Institute Genome Sequencing Center for Infectious Disease"/>
            <person name="Wu L."/>
            <person name="Ma J."/>
        </authorList>
    </citation>
    <scope>NUCLEOTIDE SEQUENCE [LARGE SCALE GENOMIC DNA]</scope>
    <source>
        <strain evidence="1 2">JCM 14193</strain>
    </source>
</reference>
<dbReference type="RefSeq" id="WP_343781956.1">
    <property type="nucleotide sequence ID" value="NZ_BAAACZ010000008.1"/>
</dbReference>
<evidence type="ECO:0008006" key="3">
    <source>
        <dbReference type="Google" id="ProtNLM"/>
    </source>
</evidence>
<name>A0ABN0ZQS2_9BACI</name>
<accession>A0ABN0ZQS2</accession>
<evidence type="ECO:0000313" key="1">
    <source>
        <dbReference type="EMBL" id="GAA0455518.1"/>
    </source>
</evidence>
<proteinExistence type="predicted"/>
<gene>
    <name evidence="1" type="ORF">GCM10008935_07970</name>
</gene>
<comment type="caution">
    <text evidence="1">The sequence shown here is derived from an EMBL/GenBank/DDBJ whole genome shotgun (WGS) entry which is preliminary data.</text>
</comment>
<dbReference type="Proteomes" id="UP001500740">
    <property type="component" value="Unassembled WGS sequence"/>
</dbReference>
<dbReference type="EMBL" id="BAAACZ010000008">
    <property type="protein sequence ID" value="GAA0455518.1"/>
    <property type="molecule type" value="Genomic_DNA"/>
</dbReference>
<keyword evidence="2" id="KW-1185">Reference proteome</keyword>
<sequence>MTKKKKPIISTDMRKVKKLLKEIPEDRKPIAQGLYEELVFMQNTMKNLKEQVETDGAVSMFKQGKQEFLREHPALTAYNKTIQRYTQVYKQFIDLLPVADEKDTQDPLIDFLEDKGE</sequence>
<protein>
    <recommendedName>
        <fullName evidence="3">P27 family phage terminase small subunit</fullName>
    </recommendedName>
</protein>
<organism evidence="1 2">
    <name type="scientific">Alkalibacillus silvisoli</name>
    <dbReference type="NCBI Taxonomy" id="392823"/>
    <lineage>
        <taxon>Bacteria</taxon>
        <taxon>Bacillati</taxon>
        <taxon>Bacillota</taxon>
        <taxon>Bacilli</taxon>
        <taxon>Bacillales</taxon>
        <taxon>Bacillaceae</taxon>
        <taxon>Alkalibacillus</taxon>
    </lineage>
</organism>